<keyword evidence="2" id="KW-0472">Membrane</keyword>
<keyword evidence="2" id="KW-1133">Transmembrane helix</keyword>
<feature type="region of interest" description="Disordered" evidence="1">
    <location>
        <begin position="20"/>
        <end position="52"/>
    </location>
</feature>
<dbReference type="EMBL" id="JAINUF010000013">
    <property type="protein sequence ID" value="KAJ8344136.1"/>
    <property type="molecule type" value="Genomic_DNA"/>
</dbReference>
<reference evidence="3" key="1">
    <citation type="journal article" date="2023" name="Science">
        <title>Genome structures resolve the early diversification of teleost fishes.</title>
        <authorList>
            <person name="Parey E."/>
            <person name="Louis A."/>
            <person name="Montfort J."/>
            <person name="Bouchez O."/>
            <person name="Roques C."/>
            <person name="Iampietro C."/>
            <person name="Lluch J."/>
            <person name="Castinel A."/>
            <person name="Donnadieu C."/>
            <person name="Desvignes T."/>
            <person name="Floi Bucao C."/>
            <person name="Jouanno E."/>
            <person name="Wen M."/>
            <person name="Mejri S."/>
            <person name="Dirks R."/>
            <person name="Jansen H."/>
            <person name="Henkel C."/>
            <person name="Chen W.J."/>
            <person name="Zahm M."/>
            <person name="Cabau C."/>
            <person name="Klopp C."/>
            <person name="Thompson A.W."/>
            <person name="Robinson-Rechavi M."/>
            <person name="Braasch I."/>
            <person name="Lecointre G."/>
            <person name="Bobe J."/>
            <person name="Postlethwait J.H."/>
            <person name="Berthelot C."/>
            <person name="Roest Crollius H."/>
            <person name="Guiguen Y."/>
        </authorList>
    </citation>
    <scope>NUCLEOTIDE SEQUENCE</scope>
    <source>
        <strain evidence="3">WJC10195</strain>
    </source>
</reference>
<gene>
    <name evidence="3" type="ORF">SKAU_G00314650</name>
</gene>
<keyword evidence="2" id="KW-0812">Transmembrane</keyword>
<dbReference type="AlphaFoldDB" id="A0A9Q1ESB8"/>
<evidence type="ECO:0000256" key="1">
    <source>
        <dbReference type="SAM" id="MobiDB-lite"/>
    </source>
</evidence>
<keyword evidence="4" id="KW-1185">Reference proteome</keyword>
<evidence type="ECO:0000313" key="4">
    <source>
        <dbReference type="Proteomes" id="UP001152622"/>
    </source>
</evidence>
<evidence type="ECO:0000256" key="2">
    <source>
        <dbReference type="SAM" id="Phobius"/>
    </source>
</evidence>
<comment type="caution">
    <text evidence="3">The sequence shown here is derived from an EMBL/GenBank/DDBJ whole genome shotgun (WGS) entry which is preliminary data.</text>
</comment>
<feature type="transmembrane region" description="Helical" evidence="2">
    <location>
        <begin position="77"/>
        <end position="98"/>
    </location>
</feature>
<organism evidence="3 4">
    <name type="scientific">Synaphobranchus kaupii</name>
    <name type="common">Kaup's arrowtooth eel</name>
    <dbReference type="NCBI Taxonomy" id="118154"/>
    <lineage>
        <taxon>Eukaryota</taxon>
        <taxon>Metazoa</taxon>
        <taxon>Chordata</taxon>
        <taxon>Craniata</taxon>
        <taxon>Vertebrata</taxon>
        <taxon>Euteleostomi</taxon>
        <taxon>Actinopterygii</taxon>
        <taxon>Neopterygii</taxon>
        <taxon>Teleostei</taxon>
        <taxon>Anguilliformes</taxon>
        <taxon>Synaphobranchidae</taxon>
        <taxon>Synaphobranchus</taxon>
    </lineage>
</organism>
<accession>A0A9Q1ESB8</accession>
<sequence>MKETARSIIIITSRRCAGAGSAAPAFPRSSRGGAPARTDRRSHKGPGLCPPHTHAHQRFRIEVDFWSYPHRTSGLKIILQLATGLCSGWTLTAAVLLLTGVPRYLGFSAFQTCSPTSSVPLWICSRRAEVGKRQQPSSKSDVKAISGVSLRQLFIGDDSLQISQSGRGHSGRRQAAP</sequence>
<evidence type="ECO:0000313" key="3">
    <source>
        <dbReference type="EMBL" id="KAJ8344136.1"/>
    </source>
</evidence>
<name>A0A9Q1ESB8_SYNKA</name>
<protein>
    <submittedName>
        <fullName evidence="3">Uncharacterized protein</fullName>
    </submittedName>
</protein>
<proteinExistence type="predicted"/>
<dbReference type="Proteomes" id="UP001152622">
    <property type="component" value="Chromosome 13"/>
</dbReference>